<comment type="caution">
    <text evidence="1">The sequence shown here is derived from an EMBL/GenBank/DDBJ whole genome shotgun (WGS) entry which is preliminary data.</text>
</comment>
<protein>
    <submittedName>
        <fullName evidence="1">Uncharacterized protein</fullName>
    </submittedName>
</protein>
<dbReference type="OrthoDB" id="2361182at2"/>
<evidence type="ECO:0000313" key="2">
    <source>
        <dbReference type="Proteomes" id="UP000253090"/>
    </source>
</evidence>
<gene>
    <name evidence="1" type="ORF">DFP94_103242</name>
</gene>
<evidence type="ECO:0000313" key="1">
    <source>
        <dbReference type="EMBL" id="RCX20511.1"/>
    </source>
</evidence>
<dbReference type="Proteomes" id="UP000253090">
    <property type="component" value="Unassembled WGS sequence"/>
</dbReference>
<dbReference type="EMBL" id="QPJW01000003">
    <property type="protein sequence ID" value="RCX20511.1"/>
    <property type="molecule type" value="Genomic_DNA"/>
</dbReference>
<dbReference type="RefSeq" id="WP_114496584.1">
    <property type="nucleotide sequence ID" value="NZ_QPJW01000003.1"/>
</dbReference>
<dbReference type="AlphaFoldDB" id="A0A369BGH3"/>
<reference evidence="1 2" key="1">
    <citation type="submission" date="2018-07" db="EMBL/GenBank/DDBJ databases">
        <title>Genomic Encyclopedia of Type Strains, Phase III (KMG-III): the genomes of soil and plant-associated and newly described type strains.</title>
        <authorList>
            <person name="Whitman W."/>
        </authorList>
    </citation>
    <scope>NUCLEOTIDE SEQUENCE [LARGE SCALE GENOMIC DNA]</scope>
    <source>
        <strain evidence="1 2">CECT 8333</strain>
    </source>
</reference>
<sequence length="139" mass="15798">MSYKNTFILVSPDCPAVKGIVPVSTKGNMPVHLIQYELLTEHPYSYDYPELLLETHIRHKQISAEELSRRGQEIRDELFAKKHACLRASALPKKFGWGVHYDDDGRIAIYAMDSPEYKSFADSADTGIQLLLGMRSRKA</sequence>
<dbReference type="Pfam" id="PF19654">
    <property type="entry name" value="DUF6157"/>
    <property type="match status" value="1"/>
</dbReference>
<keyword evidence="2" id="KW-1185">Reference proteome</keyword>
<name>A0A369BGH3_9BACL</name>
<dbReference type="InterPro" id="IPR046155">
    <property type="entry name" value="DUF6157"/>
</dbReference>
<accession>A0A369BGH3</accession>
<proteinExistence type="predicted"/>
<organism evidence="1 2">
    <name type="scientific">Fontibacillus phaseoli</name>
    <dbReference type="NCBI Taxonomy" id="1416533"/>
    <lineage>
        <taxon>Bacteria</taxon>
        <taxon>Bacillati</taxon>
        <taxon>Bacillota</taxon>
        <taxon>Bacilli</taxon>
        <taxon>Bacillales</taxon>
        <taxon>Paenibacillaceae</taxon>
        <taxon>Fontibacillus</taxon>
    </lineage>
</organism>